<gene>
    <name evidence="1" type="ORF">ACJDU8_19150</name>
</gene>
<keyword evidence="2" id="KW-1185">Reference proteome</keyword>
<dbReference type="Gene3D" id="3.40.1080.10">
    <property type="entry name" value="Glutaconate Coenzyme A-transferase"/>
    <property type="match status" value="1"/>
</dbReference>
<dbReference type="InterPro" id="IPR037171">
    <property type="entry name" value="NagB/RpiA_transferase-like"/>
</dbReference>
<dbReference type="InterPro" id="IPR004165">
    <property type="entry name" value="CoA_trans_fam_I"/>
</dbReference>
<dbReference type="EMBL" id="JBJHZX010000035">
    <property type="protein sequence ID" value="MFL0197666.1"/>
    <property type="molecule type" value="Genomic_DNA"/>
</dbReference>
<keyword evidence="1" id="KW-0808">Transferase</keyword>
<name>A0ABW8SPC9_9CLOT</name>
<evidence type="ECO:0000313" key="1">
    <source>
        <dbReference type="EMBL" id="MFL0197666.1"/>
    </source>
</evidence>
<dbReference type="GO" id="GO:0016740">
    <property type="term" value="F:transferase activity"/>
    <property type="evidence" value="ECO:0007669"/>
    <property type="project" value="UniProtKB-KW"/>
</dbReference>
<dbReference type="Pfam" id="PF01144">
    <property type="entry name" value="CoA_trans"/>
    <property type="match status" value="1"/>
</dbReference>
<dbReference type="PANTHER" id="PTHR13707">
    <property type="entry name" value="KETOACID-COENZYME A TRANSFERASE"/>
    <property type="match status" value="1"/>
</dbReference>
<organism evidence="1 2">
    <name type="scientific">Candidatus Clostridium eludens</name>
    <dbReference type="NCBI Taxonomy" id="3381663"/>
    <lineage>
        <taxon>Bacteria</taxon>
        <taxon>Bacillati</taxon>
        <taxon>Bacillota</taxon>
        <taxon>Clostridia</taxon>
        <taxon>Eubacteriales</taxon>
        <taxon>Clostridiaceae</taxon>
        <taxon>Clostridium</taxon>
    </lineage>
</organism>
<sequence length="221" mass="23158">MNIKNKIAKRAAQELKDGMIANLGFGIPILAANYIPDGVNVILQSESGALNFTSSVKYGEDDPFFCGAGGAPITALPGCSIVDLATSFLILRGGHVDITILGALEVDSGGSIANWGIPYGNDKYVPGFGGAIDILVGTKKVVVAMTHKSKNGLSKIKEKCSLPISAVGVVNLIITEQAVIEVTDEGLVLKEIAQKSTVNEVIKNTEAKLIISDNLKVSHIL</sequence>
<evidence type="ECO:0000313" key="2">
    <source>
        <dbReference type="Proteomes" id="UP001623660"/>
    </source>
</evidence>
<comment type="caution">
    <text evidence="1">The sequence shown here is derived from an EMBL/GenBank/DDBJ whole genome shotgun (WGS) entry which is preliminary data.</text>
</comment>
<proteinExistence type="predicted"/>
<dbReference type="RefSeq" id="WP_406793771.1">
    <property type="nucleotide sequence ID" value="NZ_JBJHZX010000035.1"/>
</dbReference>
<accession>A0ABW8SPC9</accession>
<protein>
    <submittedName>
        <fullName evidence="1">CoA-transferase</fullName>
        <ecNumber evidence="1">2.8.3.-</ecNumber>
    </submittedName>
</protein>
<dbReference type="PANTHER" id="PTHR13707:SF23">
    <property type="entry name" value="SUCCINYL-COA:3-KETOACID-COENZYME A TRANSFERASE"/>
    <property type="match status" value="1"/>
</dbReference>
<dbReference type="Proteomes" id="UP001623660">
    <property type="component" value="Unassembled WGS sequence"/>
</dbReference>
<dbReference type="SMART" id="SM00882">
    <property type="entry name" value="CoA_trans"/>
    <property type="match status" value="1"/>
</dbReference>
<reference evidence="1 2" key="1">
    <citation type="submission" date="2024-11" db="EMBL/GenBank/DDBJ databases">
        <authorList>
            <person name="Heng Y.C."/>
            <person name="Lim A.C.H."/>
            <person name="Lee J.K.Y."/>
            <person name="Kittelmann S."/>
        </authorList>
    </citation>
    <scope>NUCLEOTIDE SEQUENCE [LARGE SCALE GENOMIC DNA]</scope>
    <source>
        <strain evidence="1 2">WILCCON 0269</strain>
    </source>
</reference>
<dbReference type="EC" id="2.8.3.-" evidence="1"/>
<dbReference type="SUPFAM" id="SSF100950">
    <property type="entry name" value="NagB/RpiA/CoA transferase-like"/>
    <property type="match status" value="1"/>
</dbReference>